<evidence type="ECO:0000259" key="1">
    <source>
        <dbReference type="Pfam" id="PF09348"/>
    </source>
</evidence>
<proteinExistence type="predicted"/>
<evidence type="ECO:0000313" key="2">
    <source>
        <dbReference type="EMBL" id="PWG78004.1"/>
    </source>
</evidence>
<protein>
    <recommendedName>
        <fullName evidence="1">DUF1990 domain-containing protein</fullName>
    </recommendedName>
</protein>
<feature type="domain" description="DUF1990" evidence="1">
    <location>
        <begin position="258"/>
        <end position="331"/>
    </location>
</feature>
<dbReference type="NCBIfam" id="TIGR03696">
    <property type="entry name" value="Rhs_assc_core"/>
    <property type="match status" value="1"/>
</dbReference>
<evidence type="ECO:0000313" key="3">
    <source>
        <dbReference type="Proteomes" id="UP000245647"/>
    </source>
</evidence>
<accession>A0A2U2P9N1</accession>
<dbReference type="Gene3D" id="2.180.10.10">
    <property type="entry name" value="RHS repeat-associated core"/>
    <property type="match status" value="1"/>
</dbReference>
<dbReference type="Proteomes" id="UP000245647">
    <property type="component" value="Unassembled WGS sequence"/>
</dbReference>
<dbReference type="OrthoDB" id="1191296at2"/>
<dbReference type="InterPro" id="IPR018960">
    <property type="entry name" value="DUF1990"/>
</dbReference>
<name>A0A2U2P9N1_9SPHI</name>
<comment type="caution">
    <text evidence="2">The sequence shown here is derived from an EMBL/GenBank/DDBJ whole genome shotgun (WGS) entry which is preliminary data.</text>
</comment>
<dbReference type="PANTHER" id="PTHR32305:SF15">
    <property type="entry name" value="PROTEIN RHSA-RELATED"/>
    <property type="match status" value="1"/>
</dbReference>
<dbReference type="AlphaFoldDB" id="A0A2U2P9N1"/>
<gene>
    <name evidence="2" type="ORF">DDR33_24545</name>
</gene>
<dbReference type="InterPro" id="IPR050708">
    <property type="entry name" value="T6SS_VgrG/RHS"/>
</dbReference>
<dbReference type="RefSeq" id="WP_146198862.1">
    <property type="nucleotide sequence ID" value="NZ_QEAS01000042.1"/>
</dbReference>
<feature type="non-terminal residue" evidence="2">
    <location>
        <position position="1"/>
    </location>
</feature>
<organism evidence="2 3">
    <name type="scientific">Pararcticibacter amylolyticus</name>
    <dbReference type="NCBI Taxonomy" id="2173175"/>
    <lineage>
        <taxon>Bacteria</taxon>
        <taxon>Pseudomonadati</taxon>
        <taxon>Bacteroidota</taxon>
        <taxon>Sphingobacteriia</taxon>
        <taxon>Sphingobacteriales</taxon>
        <taxon>Sphingobacteriaceae</taxon>
        <taxon>Pararcticibacter</taxon>
    </lineage>
</organism>
<sequence length="356" mass="39900">TNGTIDFIQTEEGRAVRNTDGTYRYEYDLKDHLGNTRVSTDAAGNVIQEDEYYAFGLNAPIYAAGTKNKYLYNGKEIQDVLTDQYDYGARFYDPVIGRFTTVDPLAEVSRKYSPYVYTYNNPIRFTDPDGMWTTDEDGNSHTTDPDEIATFIQQQKNKEKHKLQSAADGYGKLIRRHYSATVNNSKHSAKSMFDQIRGDFSSFVEGQSYFENVSRDGAMQEGDEVSIVGGPSLGTYSNSFVNGEKQYVDEDGNFHTGAIHTGVTVINISESKDSYSMTFQTWKGHVEAGTITFSVKQNAKGQVVLDINSAARNSNFFTNVIYNYLGGRQAQTEHWNTFLNNFVKATGGTVVQKTIK</sequence>
<dbReference type="EMBL" id="QEAS01000042">
    <property type="protein sequence ID" value="PWG78004.1"/>
    <property type="molecule type" value="Genomic_DNA"/>
</dbReference>
<dbReference type="Pfam" id="PF09348">
    <property type="entry name" value="DUF1990"/>
    <property type="match status" value="1"/>
</dbReference>
<keyword evidence="3" id="KW-1185">Reference proteome</keyword>
<reference evidence="2 3" key="1">
    <citation type="submission" date="2018-04" db="EMBL/GenBank/DDBJ databases">
        <title>Pedobacter chongqingensis sp. nov., isolated from a rottenly hemp rope.</title>
        <authorList>
            <person name="Cai Y."/>
        </authorList>
    </citation>
    <scope>NUCLEOTIDE SEQUENCE [LARGE SCALE GENOMIC DNA]</scope>
    <source>
        <strain evidence="2 3">FJ4-8</strain>
    </source>
</reference>
<dbReference type="InterPro" id="IPR022385">
    <property type="entry name" value="Rhs_assc_core"/>
</dbReference>
<dbReference type="PANTHER" id="PTHR32305">
    <property type="match status" value="1"/>
</dbReference>